<evidence type="ECO:0000256" key="5">
    <source>
        <dbReference type="PROSITE-ProRule" id="PRU00089"/>
    </source>
</evidence>
<dbReference type="CDD" id="cd20024">
    <property type="entry name" value="FH_FOXJ2-like"/>
    <property type="match status" value="1"/>
</dbReference>
<evidence type="ECO:0000256" key="1">
    <source>
        <dbReference type="ARBA" id="ARBA00023015"/>
    </source>
</evidence>
<dbReference type="InterPro" id="IPR018122">
    <property type="entry name" value="TF_fork_head_CS_1"/>
</dbReference>
<reference evidence="8" key="3">
    <citation type="submission" date="2015-06" db="UniProtKB">
        <authorList>
            <consortium name="EnsemblMetazoa"/>
        </authorList>
    </citation>
    <scope>IDENTIFICATION</scope>
</reference>
<keyword evidence="4 5" id="KW-0539">Nucleus</keyword>
<dbReference type="EMBL" id="KB097795">
    <property type="protein sequence ID" value="ESN89859.1"/>
    <property type="molecule type" value="Genomic_DNA"/>
</dbReference>
<sequence length="74" mass="8643">QTKPPFSYTYLITAAINSSNVKRMTLSEIYQWIASNYPYYQNAGYGWKNSIRHNLSLNKHFVKQSRLKDDPGKV</sequence>
<keyword evidence="1" id="KW-0805">Transcription regulation</keyword>
<comment type="subcellular location">
    <subcellularLocation>
        <location evidence="5">Nucleus</location>
    </subcellularLocation>
</comment>
<dbReference type="Gene3D" id="1.10.10.10">
    <property type="entry name" value="Winged helix-like DNA-binding domain superfamily/Winged helix DNA-binding domain"/>
    <property type="match status" value="1"/>
</dbReference>
<evidence type="ECO:0000256" key="4">
    <source>
        <dbReference type="ARBA" id="ARBA00023242"/>
    </source>
</evidence>
<dbReference type="SMART" id="SM00339">
    <property type="entry name" value="FH"/>
    <property type="match status" value="1"/>
</dbReference>
<dbReference type="GO" id="GO:0003700">
    <property type="term" value="F:DNA-binding transcription factor activity"/>
    <property type="evidence" value="ECO:0007669"/>
    <property type="project" value="InterPro"/>
</dbReference>
<dbReference type="InterPro" id="IPR045912">
    <property type="entry name" value="FOXJ2/3-like"/>
</dbReference>
<dbReference type="FunFam" id="1.10.10.10:FF:000135">
    <property type="entry name" value="forkhead box protein G1"/>
    <property type="match status" value="1"/>
</dbReference>
<dbReference type="PROSITE" id="PS00658">
    <property type="entry name" value="FORK_HEAD_2"/>
    <property type="match status" value="1"/>
</dbReference>
<dbReference type="SUPFAM" id="SSF46785">
    <property type="entry name" value="Winged helix' DNA-binding domain"/>
    <property type="match status" value="1"/>
</dbReference>
<dbReference type="AlphaFoldDB" id="T1EK67"/>
<dbReference type="OMA" id="NAGYGWK"/>
<protein>
    <recommendedName>
        <fullName evidence="6">Fork-head domain-containing protein</fullName>
    </recommendedName>
</protein>
<evidence type="ECO:0000256" key="2">
    <source>
        <dbReference type="ARBA" id="ARBA00023125"/>
    </source>
</evidence>
<dbReference type="PROSITE" id="PS50039">
    <property type="entry name" value="FORK_HEAD_3"/>
    <property type="match status" value="1"/>
</dbReference>
<organism evidence="8 9">
    <name type="scientific">Helobdella robusta</name>
    <name type="common">Californian leech</name>
    <dbReference type="NCBI Taxonomy" id="6412"/>
    <lineage>
        <taxon>Eukaryota</taxon>
        <taxon>Metazoa</taxon>
        <taxon>Spiralia</taxon>
        <taxon>Lophotrochozoa</taxon>
        <taxon>Annelida</taxon>
        <taxon>Clitellata</taxon>
        <taxon>Hirudinea</taxon>
        <taxon>Rhynchobdellida</taxon>
        <taxon>Glossiphoniidae</taxon>
        <taxon>Helobdella</taxon>
    </lineage>
</organism>
<dbReference type="OrthoDB" id="10029558at2759"/>
<dbReference type="eggNOG" id="KOG2294">
    <property type="taxonomic scope" value="Eukaryota"/>
</dbReference>
<keyword evidence="9" id="KW-1185">Reference proteome</keyword>
<reference evidence="7 9" key="2">
    <citation type="journal article" date="2013" name="Nature">
        <title>Insights into bilaterian evolution from three spiralian genomes.</title>
        <authorList>
            <person name="Simakov O."/>
            <person name="Marletaz F."/>
            <person name="Cho S.J."/>
            <person name="Edsinger-Gonzales E."/>
            <person name="Havlak P."/>
            <person name="Hellsten U."/>
            <person name="Kuo D.H."/>
            <person name="Larsson T."/>
            <person name="Lv J."/>
            <person name="Arendt D."/>
            <person name="Savage R."/>
            <person name="Osoegawa K."/>
            <person name="de Jong P."/>
            <person name="Grimwood J."/>
            <person name="Chapman J.A."/>
            <person name="Shapiro H."/>
            <person name="Aerts A."/>
            <person name="Otillar R.P."/>
            <person name="Terry A.Y."/>
            <person name="Boore J.L."/>
            <person name="Grigoriev I.V."/>
            <person name="Lindberg D.R."/>
            <person name="Seaver E.C."/>
            <person name="Weisblat D.A."/>
            <person name="Putnam N.H."/>
            <person name="Rokhsar D.S."/>
        </authorList>
    </citation>
    <scope>NUCLEOTIDE SEQUENCE</scope>
</reference>
<reference evidence="9" key="1">
    <citation type="submission" date="2012-12" db="EMBL/GenBank/DDBJ databases">
        <authorList>
            <person name="Hellsten U."/>
            <person name="Grimwood J."/>
            <person name="Chapman J.A."/>
            <person name="Shapiro H."/>
            <person name="Aerts A."/>
            <person name="Otillar R.P."/>
            <person name="Terry A.Y."/>
            <person name="Boore J.L."/>
            <person name="Simakov O."/>
            <person name="Marletaz F."/>
            <person name="Cho S.-J."/>
            <person name="Edsinger-Gonzales E."/>
            <person name="Havlak P."/>
            <person name="Kuo D.-H."/>
            <person name="Larsson T."/>
            <person name="Lv J."/>
            <person name="Arendt D."/>
            <person name="Savage R."/>
            <person name="Osoegawa K."/>
            <person name="de Jong P."/>
            <person name="Lindberg D.R."/>
            <person name="Seaver E.C."/>
            <person name="Weisblat D.A."/>
            <person name="Putnam N.H."/>
            <person name="Grigoriev I.V."/>
            <person name="Rokhsar D.S."/>
        </authorList>
    </citation>
    <scope>NUCLEOTIDE SEQUENCE</scope>
</reference>
<dbReference type="PROSITE" id="PS00657">
    <property type="entry name" value="FORK_HEAD_1"/>
    <property type="match status" value="1"/>
</dbReference>
<accession>T1EK67</accession>
<evidence type="ECO:0000313" key="9">
    <source>
        <dbReference type="Proteomes" id="UP000015101"/>
    </source>
</evidence>
<dbReference type="InterPro" id="IPR030456">
    <property type="entry name" value="TF_fork_head_CS_2"/>
</dbReference>
<dbReference type="PANTHER" id="PTHR46078:SF2">
    <property type="entry name" value="FORK-HEAD DOMAIN-CONTAINING PROTEIN"/>
    <property type="match status" value="1"/>
</dbReference>
<dbReference type="CTD" id="20196967"/>
<dbReference type="Pfam" id="PF00250">
    <property type="entry name" value="Forkhead"/>
    <property type="match status" value="1"/>
</dbReference>
<evidence type="ECO:0000259" key="6">
    <source>
        <dbReference type="PROSITE" id="PS50039"/>
    </source>
</evidence>
<dbReference type="PANTHER" id="PTHR46078">
    <property type="entry name" value="FORKHEAD BOX PROTEIN J2 FAMILY MEMBER"/>
    <property type="match status" value="1"/>
</dbReference>
<keyword evidence="2 5" id="KW-0238">DNA-binding</keyword>
<dbReference type="InterPro" id="IPR001766">
    <property type="entry name" value="Fork_head_dom"/>
</dbReference>
<gene>
    <name evidence="8" type="primary">20196967</name>
    <name evidence="7" type="ORF">HELRODRAFT_148297</name>
</gene>
<dbReference type="KEGG" id="hro:HELRODRAFT_148297"/>
<feature type="DNA-binding region" description="Fork-head" evidence="5">
    <location>
        <begin position="3"/>
        <end position="74"/>
    </location>
</feature>
<dbReference type="HOGENOM" id="CLU_077699_6_3_1"/>
<dbReference type="GO" id="GO:0043565">
    <property type="term" value="F:sequence-specific DNA binding"/>
    <property type="evidence" value="ECO:0007669"/>
    <property type="project" value="InterPro"/>
</dbReference>
<evidence type="ECO:0000313" key="7">
    <source>
        <dbReference type="EMBL" id="ESN89859.1"/>
    </source>
</evidence>
<evidence type="ECO:0000313" key="8">
    <source>
        <dbReference type="EnsemblMetazoa" id="HelroP148297"/>
    </source>
</evidence>
<dbReference type="EnsemblMetazoa" id="HelroT148297">
    <property type="protein sequence ID" value="HelroP148297"/>
    <property type="gene ID" value="HelroG148297"/>
</dbReference>
<dbReference type="InterPro" id="IPR036390">
    <property type="entry name" value="WH_DNA-bd_sf"/>
</dbReference>
<dbReference type="RefSeq" id="XP_009032024.1">
    <property type="nucleotide sequence ID" value="XM_009033776.1"/>
</dbReference>
<dbReference type="GO" id="GO:0005634">
    <property type="term" value="C:nucleus"/>
    <property type="evidence" value="ECO:0007669"/>
    <property type="project" value="UniProtKB-SubCell"/>
</dbReference>
<keyword evidence="3" id="KW-0804">Transcription</keyword>
<dbReference type="InterPro" id="IPR036388">
    <property type="entry name" value="WH-like_DNA-bd_sf"/>
</dbReference>
<proteinExistence type="predicted"/>
<feature type="domain" description="Fork-head" evidence="6">
    <location>
        <begin position="3"/>
        <end position="74"/>
    </location>
</feature>
<name>T1EK67_HELRO</name>
<dbReference type="Proteomes" id="UP000015101">
    <property type="component" value="Unassembled WGS sequence"/>
</dbReference>
<dbReference type="InParanoid" id="T1EK67"/>
<dbReference type="EMBL" id="AMQM01008560">
    <property type="status" value="NOT_ANNOTATED_CDS"/>
    <property type="molecule type" value="Genomic_DNA"/>
</dbReference>
<dbReference type="STRING" id="6412.T1EK67"/>
<dbReference type="PRINTS" id="PR00053">
    <property type="entry name" value="FORKHEAD"/>
</dbReference>
<dbReference type="GeneID" id="20196967"/>
<evidence type="ECO:0000256" key="3">
    <source>
        <dbReference type="ARBA" id="ARBA00023163"/>
    </source>
</evidence>